<dbReference type="PANTHER" id="PTHR45033:SF2">
    <property type="entry name" value="ZINC-TYPE ALCOHOL DEHYDROGENASE-LIKE PROTEIN C1773.06C"/>
    <property type="match status" value="1"/>
</dbReference>
<dbReference type="SMART" id="SM00829">
    <property type="entry name" value="PKS_ER"/>
    <property type="match status" value="1"/>
</dbReference>
<dbReference type="Gene3D" id="3.40.50.720">
    <property type="entry name" value="NAD(P)-binding Rossmann-like Domain"/>
    <property type="match status" value="1"/>
</dbReference>
<dbReference type="InterPro" id="IPR013154">
    <property type="entry name" value="ADH-like_N"/>
</dbReference>
<keyword evidence="3" id="KW-1185">Reference proteome</keyword>
<name>A0AAD4CZN2_ASPNN</name>
<reference evidence="2" key="2">
    <citation type="submission" date="2020-02" db="EMBL/GenBank/DDBJ databases">
        <authorList>
            <person name="Gilchrist C.L.M."/>
            <person name="Chooi Y.-H."/>
        </authorList>
    </citation>
    <scope>NUCLEOTIDE SEQUENCE</scope>
    <source>
        <strain evidence="2">MST-FP2251</strain>
    </source>
</reference>
<comment type="caution">
    <text evidence="2">The sequence shown here is derived from an EMBL/GenBank/DDBJ whole genome shotgun (WGS) entry which is preliminary data.</text>
</comment>
<organism evidence="2 3">
    <name type="scientific">Aspergillus nanangensis</name>
    <dbReference type="NCBI Taxonomy" id="2582783"/>
    <lineage>
        <taxon>Eukaryota</taxon>
        <taxon>Fungi</taxon>
        <taxon>Dikarya</taxon>
        <taxon>Ascomycota</taxon>
        <taxon>Pezizomycotina</taxon>
        <taxon>Eurotiomycetes</taxon>
        <taxon>Eurotiomycetidae</taxon>
        <taxon>Eurotiales</taxon>
        <taxon>Aspergillaceae</taxon>
        <taxon>Aspergillus</taxon>
        <taxon>Aspergillus subgen. Circumdati</taxon>
    </lineage>
</organism>
<dbReference type="Pfam" id="PF00107">
    <property type="entry name" value="ADH_zinc_N"/>
    <property type="match status" value="1"/>
</dbReference>
<feature type="domain" description="Enoyl reductase (ER)" evidence="1">
    <location>
        <begin position="17"/>
        <end position="347"/>
    </location>
</feature>
<proteinExistence type="predicted"/>
<reference evidence="2" key="1">
    <citation type="journal article" date="2019" name="Beilstein J. Org. Chem.">
        <title>Nanangenines: drimane sesquiterpenoids as the dominant metabolite cohort of a novel Australian fungus, Aspergillus nanangensis.</title>
        <authorList>
            <person name="Lacey H.J."/>
            <person name="Gilchrist C.L.M."/>
            <person name="Crombie A."/>
            <person name="Kalaitzis J.A."/>
            <person name="Vuong D."/>
            <person name="Rutledge P.J."/>
            <person name="Turner P."/>
            <person name="Pitt J.I."/>
            <person name="Lacey E."/>
            <person name="Chooi Y.H."/>
            <person name="Piggott A.M."/>
        </authorList>
    </citation>
    <scope>NUCLEOTIDE SEQUENCE</scope>
    <source>
        <strain evidence="2">MST-FP2251</strain>
    </source>
</reference>
<dbReference type="InterPro" id="IPR020843">
    <property type="entry name" value="ER"/>
</dbReference>
<dbReference type="InterPro" id="IPR013149">
    <property type="entry name" value="ADH-like_C"/>
</dbReference>
<protein>
    <recommendedName>
        <fullName evidence="1">Enoyl reductase (ER) domain-containing protein</fullName>
    </recommendedName>
</protein>
<dbReference type="SUPFAM" id="SSF51735">
    <property type="entry name" value="NAD(P)-binding Rossmann-fold domains"/>
    <property type="match status" value="1"/>
</dbReference>
<accession>A0AAD4CZN2</accession>
<dbReference type="SUPFAM" id="SSF50129">
    <property type="entry name" value="GroES-like"/>
    <property type="match status" value="1"/>
</dbReference>
<dbReference type="CDD" id="cd08276">
    <property type="entry name" value="MDR7"/>
    <property type="match status" value="1"/>
</dbReference>
<dbReference type="EMBL" id="VCAU01000001">
    <property type="protein sequence ID" value="KAF9895431.1"/>
    <property type="molecule type" value="Genomic_DNA"/>
</dbReference>
<gene>
    <name evidence="2" type="ORF">FE257_000337</name>
</gene>
<dbReference type="InterPro" id="IPR052711">
    <property type="entry name" value="Zinc_ADH-like"/>
</dbReference>
<dbReference type="Proteomes" id="UP001194746">
    <property type="component" value="Unassembled WGS sequence"/>
</dbReference>
<dbReference type="AlphaFoldDB" id="A0AAD4CZN2"/>
<evidence type="ECO:0000313" key="3">
    <source>
        <dbReference type="Proteomes" id="UP001194746"/>
    </source>
</evidence>
<sequence>MTTITHTPAWILNGQKGTESLKYVENLALPQLGAHDVLIKIHAASLNYREVVLATGKFGLPIKENIVPSSDGAGVVEAVGSGVTQFQPGDKVCTHLTSNMPKDAPANFADINTGLGQIIDGTLRSYGVFPDTSLVKMPTTLTFAEAATLTCSGLTAWNALFGLATKEPKRGDIVLIQGTGGVSIAALQFALAAGATVIATTSSDAKVTRLKELGASHVINYRTTEKWGEAVKHLTPDGRGVDIVVDVGGLSTLRQSLESVRPEGLIALTGLLGEGGPNPPTILDGLNYLCITRGLLLGSRVQFETMNRFIEEHGIKPILDEKTFTLGEVKEAYDYMTQQRHFSKVAIQIS</sequence>
<dbReference type="Gene3D" id="3.90.180.10">
    <property type="entry name" value="Medium-chain alcohol dehydrogenases, catalytic domain"/>
    <property type="match status" value="1"/>
</dbReference>
<dbReference type="InterPro" id="IPR011032">
    <property type="entry name" value="GroES-like_sf"/>
</dbReference>
<dbReference type="GO" id="GO:0016491">
    <property type="term" value="F:oxidoreductase activity"/>
    <property type="evidence" value="ECO:0007669"/>
    <property type="project" value="InterPro"/>
</dbReference>
<dbReference type="PANTHER" id="PTHR45033">
    <property type="match status" value="1"/>
</dbReference>
<evidence type="ECO:0000259" key="1">
    <source>
        <dbReference type="SMART" id="SM00829"/>
    </source>
</evidence>
<dbReference type="Pfam" id="PF08240">
    <property type="entry name" value="ADH_N"/>
    <property type="match status" value="1"/>
</dbReference>
<dbReference type="InterPro" id="IPR036291">
    <property type="entry name" value="NAD(P)-bd_dom_sf"/>
</dbReference>
<evidence type="ECO:0000313" key="2">
    <source>
        <dbReference type="EMBL" id="KAF9895431.1"/>
    </source>
</evidence>